<gene>
    <name evidence="2" type="ORF">PHACADRAFT_254150</name>
</gene>
<dbReference type="KEGG" id="pco:PHACADRAFT_254150"/>
<dbReference type="Proteomes" id="UP000008370">
    <property type="component" value="Unassembled WGS sequence"/>
</dbReference>
<evidence type="ECO:0000313" key="3">
    <source>
        <dbReference type="Proteomes" id="UP000008370"/>
    </source>
</evidence>
<name>K5VZ39_PHACS</name>
<sequence>MQAAQQPTYPPPAHTNPRSVSIVSTQPKHSSSMSVSVPSGMKDNKNAAERLRGGCVPCPVRVFSCACATADFTIGWRCLLHNPVALLLVDSCLQHDIH</sequence>
<dbReference type="HOGENOM" id="CLU_2334338_0_0_1"/>
<dbReference type="OrthoDB" id="3267615at2759"/>
<dbReference type="GeneID" id="18915987"/>
<dbReference type="InParanoid" id="K5VZ39"/>
<reference evidence="2 3" key="1">
    <citation type="journal article" date="2012" name="BMC Genomics">
        <title>Comparative genomics of the white-rot fungi, Phanerochaete carnosa and P. chrysosporium, to elucidate the genetic basis of the distinct wood types they colonize.</title>
        <authorList>
            <person name="Suzuki H."/>
            <person name="MacDonald J."/>
            <person name="Syed K."/>
            <person name="Salamov A."/>
            <person name="Hori C."/>
            <person name="Aerts A."/>
            <person name="Henrissat B."/>
            <person name="Wiebenga A."/>
            <person name="vanKuyk P.A."/>
            <person name="Barry K."/>
            <person name="Lindquist E."/>
            <person name="LaButti K."/>
            <person name="Lapidus A."/>
            <person name="Lucas S."/>
            <person name="Coutinho P."/>
            <person name="Gong Y."/>
            <person name="Samejima M."/>
            <person name="Mahadevan R."/>
            <person name="Abou-Zaid M."/>
            <person name="de Vries R.P."/>
            <person name="Igarashi K."/>
            <person name="Yadav J.S."/>
            <person name="Grigoriev I.V."/>
            <person name="Master E.R."/>
        </authorList>
    </citation>
    <scope>NUCLEOTIDE SEQUENCE [LARGE SCALE GENOMIC DNA]</scope>
    <source>
        <strain evidence="2 3">HHB-10118-sp</strain>
    </source>
</reference>
<organism evidence="2 3">
    <name type="scientific">Phanerochaete carnosa (strain HHB-10118-sp)</name>
    <name type="common">White-rot fungus</name>
    <name type="synonym">Peniophora carnosa</name>
    <dbReference type="NCBI Taxonomy" id="650164"/>
    <lineage>
        <taxon>Eukaryota</taxon>
        <taxon>Fungi</taxon>
        <taxon>Dikarya</taxon>
        <taxon>Basidiomycota</taxon>
        <taxon>Agaricomycotina</taxon>
        <taxon>Agaricomycetes</taxon>
        <taxon>Polyporales</taxon>
        <taxon>Phanerochaetaceae</taxon>
        <taxon>Phanerochaete</taxon>
    </lineage>
</organism>
<dbReference type="AlphaFoldDB" id="K5VZ39"/>
<evidence type="ECO:0000313" key="2">
    <source>
        <dbReference type="EMBL" id="EKM56818.1"/>
    </source>
</evidence>
<accession>K5VZ39</accession>
<feature type="region of interest" description="Disordered" evidence="1">
    <location>
        <begin position="1"/>
        <end position="43"/>
    </location>
</feature>
<feature type="compositionally biased region" description="Polar residues" evidence="1">
    <location>
        <begin position="16"/>
        <end position="29"/>
    </location>
</feature>
<evidence type="ECO:0000256" key="1">
    <source>
        <dbReference type="SAM" id="MobiDB-lite"/>
    </source>
</evidence>
<dbReference type="EMBL" id="JH930471">
    <property type="protein sequence ID" value="EKM56818.1"/>
    <property type="molecule type" value="Genomic_DNA"/>
</dbReference>
<dbReference type="RefSeq" id="XP_007394652.1">
    <property type="nucleotide sequence ID" value="XM_007394590.1"/>
</dbReference>
<proteinExistence type="predicted"/>
<protein>
    <submittedName>
        <fullName evidence="2">Uncharacterized protein</fullName>
    </submittedName>
</protein>
<feature type="compositionally biased region" description="Low complexity" evidence="1">
    <location>
        <begin position="30"/>
        <end position="39"/>
    </location>
</feature>
<keyword evidence="3" id="KW-1185">Reference proteome</keyword>